<dbReference type="EMBL" id="HBFX01043696">
    <property type="protein sequence ID" value="CAD8975239.1"/>
    <property type="molecule type" value="Transcribed_RNA"/>
</dbReference>
<organism evidence="2">
    <name type="scientific">Hemiselmis andersenii</name>
    <name type="common">Cryptophyte alga</name>
    <dbReference type="NCBI Taxonomy" id="464988"/>
    <lineage>
        <taxon>Eukaryota</taxon>
        <taxon>Cryptophyceae</taxon>
        <taxon>Cryptomonadales</taxon>
        <taxon>Hemiselmidaceae</taxon>
        <taxon>Hemiselmis</taxon>
    </lineage>
</organism>
<proteinExistence type="predicted"/>
<keyword evidence="1" id="KW-0732">Signal</keyword>
<sequence length="235" mass="25471">MYTKSVLLAAALAAADAFSLPSSLPPSLRTSTPSGAHRTAMAMETDRRSAVRVLVGGAAAAFVGGAVAPSLGDLKTDVPQHKWERWSLVPAASAYRETKEELLQQAAAIDKAFVAMGGFLDEIAKETDEKEVQTSYYQIQQSLSSGAVSGLRMTCFHLYRNHVTDPKQYKEAEVKYKELIASMEGLNKVALKAARKQLKEEELTGVRVSLDAALEKLRAYVKVVERADAKVALAK</sequence>
<feature type="chain" id="PRO_5030160476" evidence="1">
    <location>
        <begin position="18"/>
        <end position="235"/>
    </location>
</feature>
<evidence type="ECO:0000313" key="2">
    <source>
        <dbReference type="EMBL" id="CAD8975239.1"/>
    </source>
</evidence>
<evidence type="ECO:0000256" key="1">
    <source>
        <dbReference type="SAM" id="SignalP"/>
    </source>
</evidence>
<protein>
    <submittedName>
        <fullName evidence="2">Uncharacterized protein</fullName>
    </submittedName>
</protein>
<reference evidence="2" key="1">
    <citation type="submission" date="2021-01" db="EMBL/GenBank/DDBJ databases">
        <authorList>
            <person name="Corre E."/>
            <person name="Pelletier E."/>
            <person name="Niang G."/>
            <person name="Scheremetjew M."/>
            <person name="Finn R."/>
            <person name="Kale V."/>
            <person name="Holt S."/>
            <person name="Cochrane G."/>
            <person name="Meng A."/>
            <person name="Brown T."/>
            <person name="Cohen L."/>
        </authorList>
    </citation>
    <scope>NUCLEOTIDE SEQUENCE</scope>
    <source>
        <strain evidence="2">CCMP644</strain>
    </source>
</reference>
<accession>A0A6U5ARE2</accession>
<dbReference type="AlphaFoldDB" id="A0A6U5ARE2"/>
<gene>
    <name evidence="2" type="ORF">HAND00432_LOCUS26244</name>
</gene>
<feature type="signal peptide" evidence="1">
    <location>
        <begin position="1"/>
        <end position="17"/>
    </location>
</feature>
<name>A0A6U5ARE2_HEMAN</name>